<feature type="compositionally biased region" description="Gly residues" evidence="1">
    <location>
        <begin position="297"/>
        <end position="307"/>
    </location>
</feature>
<evidence type="ECO:0000256" key="1">
    <source>
        <dbReference type="SAM" id="MobiDB-lite"/>
    </source>
</evidence>
<dbReference type="Proteomes" id="UP000314251">
    <property type="component" value="Unassembled WGS sequence"/>
</dbReference>
<evidence type="ECO:0000313" key="3">
    <source>
        <dbReference type="Proteomes" id="UP000314251"/>
    </source>
</evidence>
<reference evidence="2" key="1">
    <citation type="submission" date="2019-10" db="EMBL/GenBank/DDBJ databases">
        <title>Nonomuraea sp. nov., isolated from Phyllanthus amarus.</title>
        <authorList>
            <person name="Klykleung N."/>
            <person name="Tanasupawat S."/>
        </authorList>
    </citation>
    <scope>NUCLEOTIDE SEQUENCE [LARGE SCALE GENOMIC DNA]</scope>
    <source>
        <strain evidence="2">3MP-10</strain>
    </source>
</reference>
<protein>
    <submittedName>
        <fullName evidence="2">Uncharacterized protein</fullName>
    </submittedName>
</protein>
<evidence type="ECO:0000313" key="2">
    <source>
        <dbReference type="EMBL" id="KAB8168833.1"/>
    </source>
</evidence>
<gene>
    <name evidence="2" type="ORF">FH607_006330</name>
</gene>
<dbReference type="EMBL" id="VDLY02000003">
    <property type="protein sequence ID" value="KAB8168833.1"/>
    <property type="molecule type" value="Genomic_DNA"/>
</dbReference>
<proteinExistence type="predicted"/>
<dbReference type="AlphaFoldDB" id="A0A5N6AL99"/>
<accession>A0A5N6AL99</accession>
<keyword evidence="3" id="KW-1185">Reference proteome</keyword>
<feature type="compositionally biased region" description="Basic residues" evidence="1">
    <location>
        <begin position="308"/>
        <end position="318"/>
    </location>
</feature>
<dbReference type="RefSeq" id="WP_139666606.1">
    <property type="nucleotide sequence ID" value="NZ_VDLY02000003.1"/>
</dbReference>
<comment type="caution">
    <text evidence="2">The sequence shown here is derived from an EMBL/GenBank/DDBJ whole genome shotgun (WGS) entry which is preliminary data.</text>
</comment>
<feature type="region of interest" description="Disordered" evidence="1">
    <location>
        <begin position="287"/>
        <end position="318"/>
    </location>
</feature>
<feature type="region of interest" description="Disordered" evidence="1">
    <location>
        <begin position="1"/>
        <end position="20"/>
    </location>
</feature>
<name>A0A5N6AL99_9ACTN</name>
<sequence length="318" mass="35035">MARHDAEAFHATEHDQPATELGDAVRRLHEEGRYATALDLVLRQLRDVGPSEDAFFWATTLLFTTQHATGPDVAEPVPRERRSNPYFAPVATECAACARFWFSSHPALANVRLNVANPIGVQCQSCRYSLCRACYDPADARCPEPGCRGTLGVPVLPTGRPQGSPANPFTEKLEHVLILWRNTPVDREEAEFLVDLACTWQDRAGIVVRSQVNQADERDGETSERRMGLVLVGLYERLGQISEGGLLERTRVVPIMSPGHGRRLVLVTAAPETGPASQLSGPVRYLLSDDEDSENGDGIGGSAGAGSGRRRRWFRRRR</sequence>
<organism evidence="2 3">
    <name type="scientific">Streptomyces mimosae</name>
    <dbReference type="NCBI Taxonomy" id="2586635"/>
    <lineage>
        <taxon>Bacteria</taxon>
        <taxon>Bacillati</taxon>
        <taxon>Actinomycetota</taxon>
        <taxon>Actinomycetes</taxon>
        <taxon>Kitasatosporales</taxon>
        <taxon>Streptomycetaceae</taxon>
        <taxon>Streptomyces</taxon>
    </lineage>
</organism>
<dbReference type="OrthoDB" id="5178144at2"/>